<dbReference type="RefSeq" id="WP_217834567.1">
    <property type="nucleotide sequence ID" value="NZ_JAOSKY010000009.1"/>
</dbReference>
<reference evidence="1" key="2">
    <citation type="journal article" date="2023" name="mSystems">
        <title>Charting the Lipopeptidome of Nonpathogenic Pseudomonas.</title>
        <authorList>
            <person name="Cesa-Luna C."/>
            <person name="Geudens N."/>
            <person name="Girard L."/>
            <person name="De Roo V."/>
            <person name="Maklad H.R."/>
            <person name="Martins J.C."/>
            <person name="Hofte M."/>
            <person name="De Mot R."/>
        </authorList>
    </citation>
    <scope>NUCLEOTIDE SEQUENCE</scope>
    <source>
        <strain evidence="1">B1M3-32</strain>
    </source>
</reference>
<protein>
    <submittedName>
        <fullName evidence="1">Uncharacterized protein</fullName>
    </submittedName>
</protein>
<dbReference type="Proteomes" id="UP001139955">
    <property type="component" value="Unassembled WGS sequence"/>
</dbReference>
<organism evidence="1 2">
    <name type="scientific">Pseudomonas koreensis</name>
    <dbReference type="NCBI Taxonomy" id="198620"/>
    <lineage>
        <taxon>Bacteria</taxon>
        <taxon>Pseudomonadati</taxon>
        <taxon>Pseudomonadota</taxon>
        <taxon>Gammaproteobacteria</taxon>
        <taxon>Pseudomonadales</taxon>
        <taxon>Pseudomonadaceae</taxon>
        <taxon>Pseudomonas</taxon>
    </lineage>
</organism>
<keyword evidence="2" id="KW-1185">Reference proteome</keyword>
<evidence type="ECO:0000313" key="1">
    <source>
        <dbReference type="EMBL" id="MCU7249478.1"/>
    </source>
</evidence>
<comment type="caution">
    <text evidence="1">The sequence shown here is derived from an EMBL/GenBank/DDBJ whole genome shotgun (WGS) entry which is preliminary data.</text>
</comment>
<name>A0A9X2XIU7_9PSED</name>
<dbReference type="AlphaFoldDB" id="A0A9X2XIU7"/>
<reference evidence="1" key="1">
    <citation type="submission" date="2022-09" db="EMBL/GenBank/DDBJ databases">
        <authorList>
            <person name="Cesa-Luna C."/>
            <person name="Girard L."/>
            <person name="Lood C."/>
            <person name="Hofte M."/>
            <person name="De Mot R."/>
        </authorList>
    </citation>
    <scope>NUCLEOTIDE SEQUENCE</scope>
    <source>
        <strain evidence="1">B1M3-32</strain>
    </source>
</reference>
<dbReference type="EMBL" id="JAOSKY010000009">
    <property type="protein sequence ID" value="MCU7249478.1"/>
    <property type="molecule type" value="Genomic_DNA"/>
</dbReference>
<proteinExistence type="predicted"/>
<gene>
    <name evidence="1" type="ORF">OC940_16860</name>
</gene>
<accession>A0A9X2XIU7</accession>
<evidence type="ECO:0000313" key="2">
    <source>
        <dbReference type="Proteomes" id="UP001139955"/>
    </source>
</evidence>
<sequence>MKKNPVVTIAERLERLSAYDVTPEEVVLAPRSFPRLAAFNVEEPSRASIVGDAVLSFVSGMSDQNRTDVLNTYLFASLAATKKYPADNQGKEWYQTFLAAIQDCGWVVLKRYYDSTAASGKTFTMDQLALTILSSAVAAAAVPGPTSALLLKVASDAMASLQKSEQPLKVFDQNIKEKGTGGFAVGSCIETEGREVILTLGAVRFINRTNQTKVLFVNWDSSSVDLYRGESHMTMVPSIIEKTRAIIAGKLGDRAVKQVSEWDI</sequence>